<accession>A0ABQ3I338</accession>
<evidence type="ECO:0008006" key="3">
    <source>
        <dbReference type="Google" id="ProtNLM"/>
    </source>
</evidence>
<proteinExistence type="predicted"/>
<dbReference type="Proteomes" id="UP000658258">
    <property type="component" value="Unassembled WGS sequence"/>
</dbReference>
<protein>
    <recommendedName>
        <fullName evidence="3">Alginate export domain-containing protein</fullName>
    </recommendedName>
</protein>
<dbReference type="EMBL" id="BNAG01000002">
    <property type="protein sequence ID" value="GHE60034.1"/>
    <property type="molecule type" value="Genomic_DNA"/>
</dbReference>
<evidence type="ECO:0000313" key="2">
    <source>
        <dbReference type="Proteomes" id="UP000658258"/>
    </source>
</evidence>
<sequence length="298" mass="34164">MSIQVCAQENLDWWDALHNYPNAAGPFRNRYQNISPGFLGPNALRVPVLYNGKIDNEFWFDAGGDFHRGGGDKTNNFFLATNLPLAKNRVMLFASSIPRESWVVSEATRDLRRMTAFDGKGRNTGDIIGGFIFRVFDEDQSGFLNVTFRTQFKSTTGGNLVNARFSDHGMLNWDAQFSKTLWNNEQSSFLLKWMLGFLTWQTNQNGLPNGSSNLQNDAPLYGIGGEFSYGNWLIGSDISGYHGYIGNRDYPLFWRNQVLYRHRDFGLRMEYNHGLKAWDWNTFSFGVRYYVGKAFDDH</sequence>
<name>A0ABQ3I338_9BACT</name>
<organism evidence="1 2">
    <name type="scientific">Roseivirga thermotolerans</name>
    <dbReference type="NCBI Taxonomy" id="1758176"/>
    <lineage>
        <taxon>Bacteria</taxon>
        <taxon>Pseudomonadati</taxon>
        <taxon>Bacteroidota</taxon>
        <taxon>Cytophagia</taxon>
        <taxon>Cytophagales</taxon>
        <taxon>Roseivirgaceae</taxon>
        <taxon>Roseivirga</taxon>
    </lineage>
</organism>
<evidence type="ECO:0000313" key="1">
    <source>
        <dbReference type="EMBL" id="GHE60034.1"/>
    </source>
</evidence>
<gene>
    <name evidence="1" type="ORF">GCM10011340_13520</name>
</gene>
<reference evidence="2" key="1">
    <citation type="journal article" date="2019" name="Int. J. Syst. Evol. Microbiol.">
        <title>The Global Catalogue of Microorganisms (GCM) 10K type strain sequencing project: providing services to taxonomists for standard genome sequencing and annotation.</title>
        <authorList>
            <consortium name="The Broad Institute Genomics Platform"/>
            <consortium name="The Broad Institute Genome Sequencing Center for Infectious Disease"/>
            <person name="Wu L."/>
            <person name="Ma J."/>
        </authorList>
    </citation>
    <scope>NUCLEOTIDE SEQUENCE [LARGE SCALE GENOMIC DNA]</scope>
    <source>
        <strain evidence="2">CGMCC 1.15111</strain>
    </source>
</reference>
<comment type="caution">
    <text evidence="1">The sequence shown here is derived from an EMBL/GenBank/DDBJ whole genome shotgun (WGS) entry which is preliminary data.</text>
</comment>
<keyword evidence="2" id="KW-1185">Reference proteome</keyword>